<dbReference type="CDD" id="cd00577">
    <property type="entry name" value="PCNA"/>
    <property type="match status" value="1"/>
</dbReference>
<dbReference type="Pfam" id="PF02747">
    <property type="entry name" value="PCNA_C"/>
    <property type="match status" value="1"/>
</dbReference>
<dbReference type="GO" id="GO:0006275">
    <property type="term" value="P:regulation of DNA replication"/>
    <property type="evidence" value="ECO:0007669"/>
    <property type="project" value="UniProtKB-UniRule"/>
</dbReference>
<evidence type="ECO:0000256" key="4">
    <source>
        <dbReference type="RuleBase" id="RU003671"/>
    </source>
</evidence>
<feature type="domain" description="Proliferating cell nuclear antigen PCNA C-terminal" evidence="7">
    <location>
        <begin position="119"/>
        <end position="236"/>
    </location>
</feature>
<evidence type="ECO:0000259" key="6">
    <source>
        <dbReference type="Pfam" id="PF00705"/>
    </source>
</evidence>
<dbReference type="Proteomes" id="UP000809243">
    <property type="component" value="Unassembled WGS sequence"/>
</dbReference>
<dbReference type="Pfam" id="PF00705">
    <property type="entry name" value="PCNA_N"/>
    <property type="match status" value="1"/>
</dbReference>
<evidence type="ECO:0000313" key="9">
    <source>
        <dbReference type="Proteomes" id="UP000809243"/>
    </source>
</evidence>
<dbReference type="GO" id="GO:0030337">
    <property type="term" value="F:DNA polymerase processivity factor activity"/>
    <property type="evidence" value="ECO:0007669"/>
    <property type="project" value="UniProtKB-UniRule"/>
</dbReference>
<dbReference type="PANTHER" id="PTHR11352:SF0">
    <property type="entry name" value="PROLIFERATING CELL NUCLEAR ANTIGEN"/>
    <property type="match status" value="1"/>
</dbReference>
<dbReference type="PRINTS" id="PR00339">
    <property type="entry name" value="PCNACYCLIN"/>
</dbReference>
<comment type="function">
    <text evidence="3">Sliding clamp subunit that acts as a moving platform for DNA processing. Responsible for tethering the catalytic subunit of DNA polymerase and other proteins to DNA during high-speed replication.</text>
</comment>
<evidence type="ECO:0000256" key="2">
    <source>
        <dbReference type="ARBA" id="ARBA00023125"/>
    </source>
</evidence>
<protein>
    <recommendedName>
        <fullName evidence="3">DNA polymerase sliding clamp</fullName>
    </recommendedName>
    <alternativeName>
        <fullName evidence="3">Proliferating cell nuclear antigen homolog</fullName>
        <shortName evidence="3">PCNA</shortName>
    </alternativeName>
</protein>
<dbReference type="AlphaFoldDB" id="A0A938YXG7"/>
<reference evidence="8" key="1">
    <citation type="submission" date="2021-01" db="EMBL/GenBank/DDBJ databases">
        <title>Active Sulfur Cycling in an Early Earth Analoge.</title>
        <authorList>
            <person name="Hahn C.R."/>
            <person name="Youssef N.H."/>
            <person name="Elshahed M."/>
        </authorList>
    </citation>
    <scope>NUCLEOTIDE SEQUENCE</scope>
    <source>
        <strain evidence="8">Zod_Metabat.1151</strain>
    </source>
</reference>
<dbReference type="InterPro" id="IPR000730">
    <property type="entry name" value="Pr_cel_nuc_antig"/>
</dbReference>
<accession>A0A938YXG7</accession>
<evidence type="ECO:0000256" key="5">
    <source>
        <dbReference type="RuleBase" id="RU003673"/>
    </source>
</evidence>
<dbReference type="GO" id="GO:0003677">
    <property type="term" value="F:DNA binding"/>
    <property type="evidence" value="ECO:0007669"/>
    <property type="project" value="UniProtKB-UniRule"/>
</dbReference>
<comment type="similarity">
    <text evidence="1 3 4">Belongs to the PCNA family.</text>
</comment>
<feature type="domain" description="Proliferating cell nuclear antigen PCNA N-terminal" evidence="6">
    <location>
        <begin position="3"/>
        <end position="98"/>
    </location>
</feature>
<sequence>MIELKDVSILQRAIDSISSFISEGNLRFNDNGISLKAIDPSQIVLVDFNVAKSAFEKYNVEPTLAGVDLQELNRIMSRALPNDKLLMQLTDSELNLKLEGDLSRSFSLPLIDVNEEEVKIPEAEFDAKVEISARVLKEALKDAGLFGSSVVLKVKDRQLFVEARGSAGTLHTIARQAKHITVKGSSEVVSKYSLGFLQNIVKDAASDEKISMQLKSDAPMKVSYKIGPAFLEFHLAHMIL</sequence>
<dbReference type="GO" id="GO:0006272">
    <property type="term" value="P:leading strand elongation"/>
    <property type="evidence" value="ECO:0007669"/>
    <property type="project" value="TreeGrafter"/>
</dbReference>
<evidence type="ECO:0000256" key="3">
    <source>
        <dbReference type="HAMAP-Rule" id="MF_00317"/>
    </source>
</evidence>
<dbReference type="Gene3D" id="3.70.10.10">
    <property type="match status" value="1"/>
</dbReference>
<dbReference type="PANTHER" id="PTHR11352">
    <property type="entry name" value="PROLIFERATING CELL NUCLEAR ANTIGEN"/>
    <property type="match status" value="1"/>
</dbReference>
<gene>
    <name evidence="3 8" type="primary">pcn</name>
    <name evidence="8" type="ORF">JW744_04085</name>
</gene>
<evidence type="ECO:0000256" key="1">
    <source>
        <dbReference type="ARBA" id="ARBA00010462"/>
    </source>
</evidence>
<keyword evidence="2 3" id="KW-0238">DNA-binding</keyword>
<dbReference type="EMBL" id="JAFGDB010000068">
    <property type="protein sequence ID" value="MBN2067620.1"/>
    <property type="molecule type" value="Genomic_DNA"/>
</dbReference>
<evidence type="ECO:0000259" key="7">
    <source>
        <dbReference type="Pfam" id="PF02747"/>
    </source>
</evidence>
<dbReference type="SUPFAM" id="SSF55979">
    <property type="entry name" value="DNA clamp"/>
    <property type="match status" value="2"/>
</dbReference>
<comment type="subunit">
    <text evidence="3">Homotrimer. The subunits circularize to form a toroid; DNA passes through its center. Replication factor C (RFC) is required to load the toroid on the DNA.</text>
</comment>
<dbReference type="InterPro" id="IPR022648">
    <property type="entry name" value="Pr_cel_nuc_antig_N"/>
</dbReference>
<comment type="caution">
    <text evidence="8">The sequence shown here is derived from an EMBL/GenBank/DDBJ whole genome shotgun (WGS) entry which is preliminary data.</text>
</comment>
<proteinExistence type="inferred from homology"/>
<organism evidence="8 9">
    <name type="scientific">Candidatus Iainarchaeum sp</name>
    <dbReference type="NCBI Taxonomy" id="3101447"/>
    <lineage>
        <taxon>Archaea</taxon>
        <taxon>Candidatus Iainarchaeota</taxon>
        <taxon>Candidatus Iainarchaeia</taxon>
        <taxon>Candidatus Iainarchaeales</taxon>
        <taxon>Candidatus Iainarchaeaceae</taxon>
        <taxon>Candidatus Iainarchaeum</taxon>
    </lineage>
</organism>
<dbReference type="HAMAP" id="MF_00317">
    <property type="entry name" value="DNApol_clamp_arch"/>
    <property type="match status" value="1"/>
</dbReference>
<comment type="function">
    <text evidence="5">Sliding clamp subunit. Responsible for tethering the catalytic subunit of DNA polymerase to DNA during high-speed replication.</text>
</comment>
<dbReference type="NCBIfam" id="TIGR00590">
    <property type="entry name" value="pcna"/>
    <property type="match status" value="1"/>
</dbReference>
<evidence type="ECO:0000313" key="8">
    <source>
        <dbReference type="EMBL" id="MBN2067620.1"/>
    </source>
</evidence>
<keyword evidence="3 4" id="KW-0235">DNA replication</keyword>
<name>A0A938YXG7_9ARCH</name>
<dbReference type="InterPro" id="IPR046938">
    <property type="entry name" value="DNA_clamp_sf"/>
</dbReference>
<dbReference type="InterPro" id="IPR022649">
    <property type="entry name" value="Pr_cel_nuc_antig_C"/>
</dbReference>